<comment type="caution">
    <text evidence="1">The sequence shown here is derived from an EMBL/GenBank/DDBJ whole genome shotgun (WGS) entry which is preliminary data.</text>
</comment>
<name>A0A161T1T5_9BACI</name>
<dbReference type="EMBL" id="LQQY01000029">
    <property type="protein sequence ID" value="KZE46443.1"/>
    <property type="molecule type" value="Genomic_DNA"/>
</dbReference>
<protein>
    <submittedName>
        <fullName evidence="1">Uncharacterized protein</fullName>
    </submittedName>
</protein>
<evidence type="ECO:0000313" key="1">
    <source>
        <dbReference type="EMBL" id="KZE46443.1"/>
    </source>
</evidence>
<proteinExistence type="predicted"/>
<evidence type="ECO:0000313" key="2">
    <source>
        <dbReference type="Proteomes" id="UP000076510"/>
    </source>
</evidence>
<accession>A0A161T1T5</accession>
<reference evidence="2" key="1">
    <citation type="submission" date="2016-01" db="EMBL/GenBank/DDBJ databases">
        <title>Whole genome sequencing of Bhargavaea cecembensis T14.</title>
        <authorList>
            <person name="Hong K.W."/>
        </authorList>
    </citation>
    <scope>NUCLEOTIDE SEQUENCE [LARGE SCALE GENOMIC DNA]</scope>
    <source>
        <strain evidence="2">M19</strain>
    </source>
</reference>
<dbReference type="AlphaFoldDB" id="A0A161T1T5"/>
<sequence>MEQARLIASSETVALMRKPIRTAFVMVVAVDFFLIPKNKGMRETPPIMNAMRSMPGISPFLNIIIW</sequence>
<organism evidence="1 2">
    <name type="scientific">Rossellomorea marisflavi</name>
    <dbReference type="NCBI Taxonomy" id="189381"/>
    <lineage>
        <taxon>Bacteria</taxon>
        <taxon>Bacillati</taxon>
        <taxon>Bacillota</taxon>
        <taxon>Bacilli</taxon>
        <taxon>Bacillales</taxon>
        <taxon>Bacillaceae</taxon>
        <taxon>Rossellomorea</taxon>
    </lineage>
</organism>
<gene>
    <name evidence="1" type="ORF">AV649_21675</name>
</gene>
<dbReference type="Proteomes" id="UP000076510">
    <property type="component" value="Unassembled WGS sequence"/>
</dbReference>